<dbReference type="GO" id="GO:0038023">
    <property type="term" value="F:signaling receptor activity"/>
    <property type="evidence" value="ECO:0007669"/>
    <property type="project" value="InterPro"/>
</dbReference>
<keyword evidence="12 18" id="KW-0675">Receptor</keyword>
<comment type="caution">
    <text evidence="18">The sequence shown here is derived from an EMBL/GenBank/DDBJ whole genome shotgun (WGS) entry which is preliminary data.</text>
</comment>
<evidence type="ECO:0000313" key="18">
    <source>
        <dbReference type="EMBL" id="EAS50444.1"/>
    </source>
</evidence>
<keyword evidence="8" id="KW-0408">Iron</keyword>
<dbReference type="InterPro" id="IPR000531">
    <property type="entry name" value="Beta-barrel_TonB"/>
</dbReference>
<evidence type="ECO:0000256" key="12">
    <source>
        <dbReference type="ARBA" id="ARBA00023170"/>
    </source>
</evidence>
<keyword evidence="6 14" id="KW-0812">Transmembrane</keyword>
<evidence type="ECO:0000256" key="4">
    <source>
        <dbReference type="ARBA" id="ARBA00022452"/>
    </source>
</evidence>
<dbReference type="PANTHER" id="PTHR32552:SF68">
    <property type="entry name" value="FERRICHROME OUTER MEMBRANE TRANSPORTER_PHAGE RECEPTOR"/>
    <property type="match status" value="1"/>
</dbReference>
<dbReference type="Pfam" id="PF07715">
    <property type="entry name" value="Plug"/>
    <property type="match status" value="1"/>
</dbReference>
<evidence type="ECO:0000256" key="8">
    <source>
        <dbReference type="ARBA" id="ARBA00023004"/>
    </source>
</evidence>
<evidence type="ECO:0000256" key="13">
    <source>
        <dbReference type="ARBA" id="ARBA00023237"/>
    </source>
</evidence>
<evidence type="ECO:0000256" key="3">
    <source>
        <dbReference type="ARBA" id="ARBA00022448"/>
    </source>
</evidence>
<evidence type="ECO:0000256" key="1">
    <source>
        <dbReference type="ARBA" id="ARBA00004571"/>
    </source>
</evidence>
<dbReference type="Proteomes" id="UP000000321">
    <property type="component" value="Unassembled WGS sequence"/>
</dbReference>
<keyword evidence="11 14" id="KW-0472">Membrane</keyword>
<dbReference type="GO" id="GO:0009279">
    <property type="term" value="C:cell outer membrane"/>
    <property type="evidence" value="ECO:0007669"/>
    <property type="project" value="UniProtKB-SubCell"/>
</dbReference>
<dbReference type="GO" id="GO:0015344">
    <property type="term" value="F:siderophore uptake transmembrane transporter activity"/>
    <property type="evidence" value="ECO:0007669"/>
    <property type="project" value="TreeGrafter"/>
</dbReference>
<organism evidence="18 19">
    <name type="scientific">Aurantimonas manganoxydans (strain ATCC BAA-1229 / DSM 21871 / SI85-9A1)</name>
    <dbReference type="NCBI Taxonomy" id="287752"/>
    <lineage>
        <taxon>Bacteria</taxon>
        <taxon>Pseudomonadati</taxon>
        <taxon>Pseudomonadota</taxon>
        <taxon>Alphaproteobacteria</taxon>
        <taxon>Hyphomicrobiales</taxon>
        <taxon>Aurantimonadaceae</taxon>
        <taxon>Aurantimonas</taxon>
    </lineage>
</organism>
<keyword evidence="5" id="KW-0410">Iron transport</keyword>
<dbReference type="InterPro" id="IPR010105">
    <property type="entry name" value="TonB_sidphr_rcpt"/>
</dbReference>
<keyword evidence="9" id="KW-0406">Ion transport</keyword>
<dbReference type="PROSITE" id="PS52016">
    <property type="entry name" value="TONB_DEPENDENT_REC_3"/>
    <property type="match status" value="1"/>
</dbReference>
<name>Q1YKS9_AURMS</name>
<dbReference type="InterPro" id="IPR037066">
    <property type="entry name" value="Plug_dom_sf"/>
</dbReference>
<dbReference type="CDD" id="cd01347">
    <property type="entry name" value="ligand_gated_channel"/>
    <property type="match status" value="1"/>
</dbReference>
<accession>Q1YKS9</accession>
<evidence type="ECO:0000256" key="15">
    <source>
        <dbReference type="RuleBase" id="RU003357"/>
    </source>
</evidence>
<evidence type="ECO:0000256" key="11">
    <source>
        <dbReference type="ARBA" id="ARBA00023136"/>
    </source>
</evidence>
<evidence type="ECO:0000256" key="2">
    <source>
        <dbReference type="ARBA" id="ARBA00009810"/>
    </source>
</evidence>
<evidence type="ECO:0000259" key="16">
    <source>
        <dbReference type="Pfam" id="PF00593"/>
    </source>
</evidence>
<comment type="subcellular location">
    <subcellularLocation>
        <location evidence="1 14">Cell outer membrane</location>
        <topology evidence="1 14">Multi-pass membrane protein</topology>
    </subcellularLocation>
</comment>
<proteinExistence type="inferred from homology"/>
<dbReference type="Pfam" id="PF00593">
    <property type="entry name" value="TonB_dep_Rec_b-barrel"/>
    <property type="match status" value="1"/>
</dbReference>
<feature type="domain" description="TonB-dependent receptor plug" evidence="17">
    <location>
        <begin position="122"/>
        <end position="223"/>
    </location>
</feature>
<dbReference type="BioCyc" id="AURANTIMONAS:SI859A1_00563-MONOMER"/>
<evidence type="ECO:0000259" key="17">
    <source>
        <dbReference type="Pfam" id="PF07715"/>
    </source>
</evidence>
<evidence type="ECO:0000256" key="9">
    <source>
        <dbReference type="ARBA" id="ARBA00023065"/>
    </source>
</evidence>
<feature type="domain" description="TonB-dependent receptor-like beta-barrel" evidence="16">
    <location>
        <begin position="299"/>
        <end position="728"/>
    </location>
</feature>
<dbReference type="Gene3D" id="2.170.130.10">
    <property type="entry name" value="TonB-dependent receptor, plug domain"/>
    <property type="match status" value="1"/>
</dbReference>
<dbReference type="NCBIfam" id="TIGR01783">
    <property type="entry name" value="TonB-siderophor"/>
    <property type="match status" value="1"/>
</dbReference>
<protein>
    <submittedName>
        <fullName evidence="18">Putative outer membrane receptor protein, iron transport</fullName>
    </submittedName>
</protein>
<evidence type="ECO:0000256" key="7">
    <source>
        <dbReference type="ARBA" id="ARBA00022729"/>
    </source>
</evidence>
<evidence type="ECO:0000313" key="19">
    <source>
        <dbReference type="Proteomes" id="UP000000321"/>
    </source>
</evidence>
<evidence type="ECO:0000256" key="6">
    <source>
        <dbReference type="ARBA" id="ARBA00022692"/>
    </source>
</evidence>
<keyword evidence="4 14" id="KW-1134">Transmembrane beta strand</keyword>
<dbReference type="PANTHER" id="PTHR32552">
    <property type="entry name" value="FERRICHROME IRON RECEPTOR-RELATED"/>
    <property type="match status" value="1"/>
</dbReference>
<dbReference type="HOGENOM" id="CLU_008287_9_0_5"/>
<reference evidence="18 19" key="1">
    <citation type="journal article" date="2008" name="Appl. Environ. Microbiol.">
        <title>Genomic insights into Mn(II) oxidation by the marine alphaproteobacterium Aurantimonas sp. strain SI85-9A1.</title>
        <authorList>
            <person name="Dick G.J."/>
            <person name="Podell S."/>
            <person name="Johnson H.A."/>
            <person name="Rivera-Espinoza Y."/>
            <person name="Bernier-Latmani R."/>
            <person name="McCarthy J.K."/>
            <person name="Torpey J.W."/>
            <person name="Clement B.G."/>
            <person name="Gaasterland T."/>
            <person name="Tebo B.M."/>
        </authorList>
    </citation>
    <scope>NUCLEOTIDE SEQUENCE [LARGE SCALE GENOMIC DNA]</scope>
    <source>
        <strain evidence="18 19">SI85-9A1</strain>
    </source>
</reference>
<evidence type="ECO:0000256" key="10">
    <source>
        <dbReference type="ARBA" id="ARBA00023077"/>
    </source>
</evidence>
<dbReference type="SUPFAM" id="SSF56935">
    <property type="entry name" value="Porins"/>
    <property type="match status" value="1"/>
</dbReference>
<keyword evidence="13 14" id="KW-0998">Cell outer membrane</keyword>
<evidence type="ECO:0000256" key="5">
    <source>
        <dbReference type="ARBA" id="ARBA00022496"/>
    </source>
</evidence>
<dbReference type="EMBL" id="AAPJ01000002">
    <property type="protein sequence ID" value="EAS50444.1"/>
    <property type="molecule type" value="Genomic_DNA"/>
</dbReference>
<dbReference type="InterPro" id="IPR039426">
    <property type="entry name" value="TonB-dep_rcpt-like"/>
</dbReference>
<keyword evidence="7" id="KW-0732">Signal</keyword>
<comment type="similarity">
    <text evidence="2 14 15">Belongs to the TonB-dependent receptor family.</text>
</comment>
<dbReference type="Gene3D" id="2.40.170.20">
    <property type="entry name" value="TonB-dependent receptor, beta-barrel domain"/>
    <property type="match status" value="1"/>
</dbReference>
<gene>
    <name evidence="18" type="ORF">SI859A1_00563</name>
</gene>
<keyword evidence="19" id="KW-1185">Reference proteome</keyword>
<dbReference type="GO" id="GO:0015891">
    <property type="term" value="P:siderophore transport"/>
    <property type="evidence" value="ECO:0007669"/>
    <property type="project" value="InterPro"/>
</dbReference>
<sequence>MLTLQFMFIYRSVRSEGKGSSTEWMCDMRNSPADRGFSSNATRRLARFLSLSAAGLALAPGLAQAQDAPVVLDTVTIEAAGGEADGMLGGAIAGAAGADYAVDGYVADTTASATKTDLPIVRVPQMVAVITEEQLDDRNVQSLTEALTYSASARAGAFGLDPRFDSFYIRGFDATYTGVFRDGLRDFSNSFLLSQVEPYGLQSLSVLKGPSSGLYGSANAGGIIDLTSKRPTTESFREIGAEYGTNNRYQATFDASGPLGGSGSTFYRMTGVARDSDTDNPFVSDDELLIAPAITYAPDADTSFTVLSELQRVHTGGTAAYVQGNRDVTDVPYADPNFNDLDQTQGRIGYEFEQRLSDVFTFRQKARYQGMDIYGEYLYPYGAAVNGILDRGSGVVAQTLHGGVADTQLEAKFDTGILRHTMTGGIDGYYTEFTNKEGYGTAPSLNLASLDYSRGIARPDYTVAEEQTQRQLGLYLQDIIEIDRLTVALGARHDWVKTETATGAPGDLGEAEDQSDDAFTGRVGVSYLFDNGIAPYASYSTSFSPNIGLNPDGSAFVPTTAEQYELGVKYQVPDVNLLVSAAIYQIEQEKGVFLQPSADFSTSVQVQLDKLRSRGFEIEAAAGLTDGLNLTLSYAYLDMEIIEGVPGTEGNTLSSRPQHTAAAWLDYTVQNGFAKGFGIGGGVRFVGESFGNDRNSFKNDARAYVDAALHYDVQAVEGLRVQVNATNIFDEDAALCTEGFCYAEQERQVVGSVRYRF</sequence>
<evidence type="ECO:0000256" key="14">
    <source>
        <dbReference type="PROSITE-ProRule" id="PRU01360"/>
    </source>
</evidence>
<dbReference type="AlphaFoldDB" id="Q1YKS9"/>
<dbReference type="InterPro" id="IPR012910">
    <property type="entry name" value="Plug_dom"/>
</dbReference>
<keyword evidence="3 14" id="KW-0813">Transport</keyword>
<dbReference type="InterPro" id="IPR036942">
    <property type="entry name" value="Beta-barrel_TonB_sf"/>
</dbReference>
<keyword evidence="10 15" id="KW-0798">TonB box</keyword>